<evidence type="ECO:0000256" key="8">
    <source>
        <dbReference type="RuleBase" id="RU000461"/>
    </source>
</evidence>
<organism evidence="9 10">
    <name type="scientific">Sporothrix curviconia</name>
    <dbReference type="NCBI Taxonomy" id="1260050"/>
    <lineage>
        <taxon>Eukaryota</taxon>
        <taxon>Fungi</taxon>
        <taxon>Dikarya</taxon>
        <taxon>Ascomycota</taxon>
        <taxon>Pezizomycotina</taxon>
        <taxon>Sordariomycetes</taxon>
        <taxon>Sordariomycetidae</taxon>
        <taxon>Ophiostomatales</taxon>
        <taxon>Ophiostomataceae</taxon>
        <taxon>Sporothrix</taxon>
    </lineage>
</organism>
<protein>
    <recommendedName>
        <fullName evidence="11">Benzoate 4-monooxygenase</fullName>
    </recommendedName>
</protein>
<dbReference type="InterPro" id="IPR001128">
    <property type="entry name" value="Cyt_P450"/>
</dbReference>
<dbReference type="Proteomes" id="UP001642405">
    <property type="component" value="Unassembled WGS sequence"/>
</dbReference>
<evidence type="ECO:0000256" key="1">
    <source>
        <dbReference type="ARBA" id="ARBA00001971"/>
    </source>
</evidence>
<reference evidence="9 10" key="1">
    <citation type="submission" date="2024-01" db="EMBL/GenBank/DDBJ databases">
        <authorList>
            <person name="Allen C."/>
            <person name="Tagirdzhanova G."/>
        </authorList>
    </citation>
    <scope>NUCLEOTIDE SEQUENCE [LARGE SCALE GENOMIC DNA]</scope>
</reference>
<sequence length="507" mass="56254">MTIVNFFASSWGVAVLLALVVASYLVPYLTTYSSLRCVPGPFLAKYSNLWLLLTARRGLRSEIVDEAHHKLGPVIRVAPNHVSINDDEAVQVIYGHGNGYLKSSFYDAFVSIRRGLFNTRDRAEHTRKRKVVSHTFSARSVLQFESYIHENLTLFVRQWDSLIQKGPNGAATLDCLTWFNFLAFDMIGDLAFGAPFGMLESGADIAEIRSSPDQPPSYAPAIQILNRRGEVSATLGCLPELKPYAKWLPDPFFTQGLEAVQQLAGIAVARVKNRIDYPPSIDRKDLLSHLQTGRDGKGELLGREELTAEALTQLIAGSDTTSNSSCALLYHVVRTPGVLAKLQDEIDAAVPTGVDVPAYDDIKDLPYLQAVLNETLRHHSTSGIGLPRQIPPGAPPLEILGYTFPAGTVLSVPAYSIHHSTDIWGPDANEFRPERWADLTPRQKNAFIPFSYGPRSCVGRNVAEMEMKLIIATWVRRYNVTLLQDVMKTREGFLRKPLGLDISISRR</sequence>
<dbReference type="PRINTS" id="PR00385">
    <property type="entry name" value="P450"/>
</dbReference>
<evidence type="ECO:0008006" key="11">
    <source>
        <dbReference type="Google" id="ProtNLM"/>
    </source>
</evidence>
<dbReference type="PANTHER" id="PTHR24305:SF29">
    <property type="entry name" value="BENZOATE-PARA-HYDROXYLASE"/>
    <property type="match status" value="1"/>
</dbReference>
<dbReference type="Gene3D" id="1.10.630.10">
    <property type="entry name" value="Cytochrome P450"/>
    <property type="match status" value="1"/>
</dbReference>
<keyword evidence="3 8" id="KW-0349">Heme</keyword>
<dbReference type="EMBL" id="CAWUHB010000005">
    <property type="protein sequence ID" value="CAK7212751.1"/>
    <property type="molecule type" value="Genomic_DNA"/>
</dbReference>
<gene>
    <name evidence="9" type="ORF">SCUCBS95973_001569</name>
</gene>
<evidence type="ECO:0000256" key="6">
    <source>
        <dbReference type="ARBA" id="ARBA00023004"/>
    </source>
</evidence>
<accession>A0ABP0B0B2</accession>
<evidence type="ECO:0000256" key="5">
    <source>
        <dbReference type="ARBA" id="ARBA00023002"/>
    </source>
</evidence>
<evidence type="ECO:0000313" key="10">
    <source>
        <dbReference type="Proteomes" id="UP001642405"/>
    </source>
</evidence>
<dbReference type="InterPro" id="IPR050121">
    <property type="entry name" value="Cytochrome_P450_monoxygenase"/>
</dbReference>
<dbReference type="PANTHER" id="PTHR24305">
    <property type="entry name" value="CYTOCHROME P450"/>
    <property type="match status" value="1"/>
</dbReference>
<comment type="similarity">
    <text evidence="2 8">Belongs to the cytochrome P450 family.</text>
</comment>
<proteinExistence type="inferred from homology"/>
<evidence type="ECO:0000256" key="4">
    <source>
        <dbReference type="ARBA" id="ARBA00022723"/>
    </source>
</evidence>
<keyword evidence="7 8" id="KW-0503">Monooxygenase</keyword>
<keyword evidence="4 8" id="KW-0479">Metal-binding</keyword>
<evidence type="ECO:0000256" key="7">
    <source>
        <dbReference type="ARBA" id="ARBA00023033"/>
    </source>
</evidence>
<evidence type="ECO:0000256" key="2">
    <source>
        <dbReference type="ARBA" id="ARBA00010617"/>
    </source>
</evidence>
<keyword evidence="10" id="KW-1185">Reference proteome</keyword>
<dbReference type="InterPro" id="IPR002401">
    <property type="entry name" value="Cyt_P450_E_grp-I"/>
</dbReference>
<dbReference type="InterPro" id="IPR036396">
    <property type="entry name" value="Cyt_P450_sf"/>
</dbReference>
<comment type="cofactor">
    <cofactor evidence="1">
        <name>heme</name>
        <dbReference type="ChEBI" id="CHEBI:30413"/>
    </cofactor>
</comment>
<evidence type="ECO:0000256" key="3">
    <source>
        <dbReference type="ARBA" id="ARBA00022617"/>
    </source>
</evidence>
<dbReference type="SUPFAM" id="SSF48264">
    <property type="entry name" value="Cytochrome P450"/>
    <property type="match status" value="1"/>
</dbReference>
<keyword evidence="6 8" id="KW-0408">Iron</keyword>
<dbReference type="PRINTS" id="PR00463">
    <property type="entry name" value="EP450I"/>
</dbReference>
<dbReference type="Pfam" id="PF00067">
    <property type="entry name" value="p450"/>
    <property type="match status" value="1"/>
</dbReference>
<dbReference type="PROSITE" id="PS00086">
    <property type="entry name" value="CYTOCHROME_P450"/>
    <property type="match status" value="1"/>
</dbReference>
<dbReference type="CDD" id="cd11061">
    <property type="entry name" value="CYP67-like"/>
    <property type="match status" value="1"/>
</dbReference>
<comment type="caution">
    <text evidence="9">The sequence shown here is derived from an EMBL/GenBank/DDBJ whole genome shotgun (WGS) entry which is preliminary data.</text>
</comment>
<dbReference type="InterPro" id="IPR017972">
    <property type="entry name" value="Cyt_P450_CS"/>
</dbReference>
<name>A0ABP0B0B2_9PEZI</name>
<keyword evidence="5 8" id="KW-0560">Oxidoreductase</keyword>
<evidence type="ECO:0000313" key="9">
    <source>
        <dbReference type="EMBL" id="CAK7212751.1"/>
    </source>
</evidence>